<evidence type="ECO:0000313" key="2">
    <source>
        <dbReference type="Proteomes" id="UP001178507"/>
    </source>
</evidence>
<dbReference type="EMBL" id="CAUJNA010003253">
    <property type="protein sequence ID" value="CAJ1397088.1"/>
    <property type="molecule type" value="Genomic_DNA"/>
</dbReference>
<keyword evidence="2" id="KW-1185">Reference proteome</keyword>
<dbReference type="AlphaFoldDB" id="A0AA36NCB8"/>
<reference evidence="1" key="1">
    <citation type="submission" date="2023-08" db="EMBL/GenBank/DDBJ databases">
        <authorList>
            <person name="Chen Y."/>
            <person name="Shah S."/>
            <person name="Dougan E. K."/>
            <person name="Thang M."/>
            <person name="Chan C."/>
        </authorList>
    </citation>
    <scope>NUCLEOTIDE SEQUENCE</scope>
</reference>
<dbReference type="Proteomes" id="UP001178507">
    <property type="component" value="Unassembled WGS sequence"/>
</dbReference>
<proteinExistence type="predicted"/>
<gene>
    <name evidence="1" type="ORF">EVOR1521_LOCUS21177</name>
</gene>
<protein>
    <submittedName>
        <fullName evidence="1">Uncharacterized protein</fullName>
    </submittedName>
</protein>
<sequence length="191" mass="21022">MAPWVAHAIHSPTGFEAFMPHEFVAGTAQKVKLMPDLVPEHEKAAGPKRKEQDLPEELPRVRTLDDEDSGRFGAQQRDPQLLRLGARMDEKLDKLEDRFLTGDLQNLVVPVPGDRPPIAAANAVHILQGKPSSVDPSLGSTSRDIDDLLQRVDQAQTQVLRGPRRSDRLEGFPSSALASQVRRQAIGSFLA</sequence>
<name>A0AA36NCB8_9DINO</name>
<organism evidence="1 2">
    <name type="scientific">Effrenium voratum</name>
    <dbReference type="NCBI Taxonomy" id="2562239"/>
    <lineage>
        <taxon>Eukaryota</taxon>
        <taxon>Sar</taxon>
        <taxon>Alveolata</taxon>
        <taxon>Dinophyceae</taxon>
        <taxon>Suessiales</taxon>
        <taxon>Symbiodiniaceae</taxon>
        <taxon>Effrenium</taxon>
    </lineage>
</organism>
<accession>A0AA36NCB8</accession>
<evidence type="ECO:0000313" key="1">
    <source>
        <dbReference type="EMBL" id="CAJ1397088.1"/>
    </source>
</evidence>
<comment type="caution">
    <text evidence="1">The sequence shown here is derived from an EMBL/GenBank/DDBJ whole genome shotgun (WGS) entry which is preliminary data.</text>
</comment>